<dbReference type="GO" id="GO:0016226">
    <property type="term" value="P:iron-sulfur cluster assembly"/>
    <property type="evidence" value="ECO:0007669"/>
    <property type="project" value="TreeGrafter"/>
</dbReference>
<evidence type="ECO:0000313" key="4">
    <source>
        <dbReference type="Proteomes" id="UP001177003"/>
    </source>
</evidence>
<feature type="compositionally biased region" description="Low complexity" evidence="1">
    <location>
        <begin position="53"/>
        <end position="63"/>
    </location>
</feature>
<dbReference type="SUPFAM" id="SSF82657">
    <property type="entry name" value="BolA-like"/>
    <property type="match status" value="1"/>
</dbReference>
<name>A0AA35ZMH8_LACSI</name>
<evidence type="ECO:0000259" key="2">
    <source>
        <dbReference type="Pfam" id="PF02657"/>
    </source>
</evidence>
<evidence type="ECO:0000313" key="3">
    <source>
        <dbReference type="EMBL" id="CAI9295388.1"/>
    </source>
</evidence>
<organism evidence="3 4">
    <name type="scientific">Lactuca saligna</name>
    <name type="common">Willowleaf lettuce</name>
    <dbReference type="NCBI Taxonomy" id="75948"/>
    <lineage>
        <taxon>Eukaryota</taxon>
        <taxon>Viridiplantae</taxon>
        <taxon>Streptophyta</taxon>
        <taxon>Embryophyta</taxon>
        <taxon>Tracheophyta</taxon>
        <taxon>Spermatophyta</taxon>
        <taxon>Magnoliopsida</taxon>
        <taxon>eudicotyledons</taxon>
        <taxon>Gunneridae</taxon>
        <taxon>Pentapetalae</taxon>
        <taxon>asterids</taxon>
        <taxon>campanulids</taxon>
        <taxon>Asterales</taxon>
        <taxon>Asteraceae</taxon>
        <taxon>Cichorioideae</taxon>
        <taxon>Cichorieae</taxon>
        <taxon>Lactucinae</taxon>
        <taxon>Lactuca</taxon>
    </lineage>
</organism>
<dbReference type="PANTHER" id="PTHR46230">
    <property type="match status" value="1"/>
</dbReference>
<dbReference type="Proteomes" id="UP001177003">
    <property type="component" value="Chromosome 7"/>
</dbReference>
<dbReference type="GO" id="GO:0009507">
    <property type="term" value="C:chloroplast"/>
    <property type="evidence" value="ECO:0007669"/>
    <property type="project" value="TreeGrafter"/>
</dbReference>
<feature type="domain" description="Fe-S metabolism associated" evidence="2">
    <location>
        <begin position="83"/>
        <end position="125"/>
    </location>
</feature>
<accession>A0AA35ZMH8</accession>
<reference evidence="3" key="1">
    <citation type="submission" date="2023-04" db="EMBL/GenBank/DDBJ databases">
        <authorList>
            <person name="Vijverberg K."/>
            <person name="Xiong W."/>
            <person name="Schranz E."/>
        </authorList>
    </citation>
    <scope>NUCLEOTIDE SEQUENCE</scope>
</reference>
<proteinExistence type="predicted"/>
<protein>
    <recommendedName>
        <fullName evidence="2">Fe-S metabolism associated domain-containing protein</fullName>
    </recommendedName>
</protein>
<gene>
    <name evidence="3" type="ORF">LSALG_LOCUS34330</name>
</gene>
<dbReference type="Gene3D" id="3.90.1010.10">
    <property type="match status" value="1"/>
</dbReference>
<dbReference type="InterPro" id="IPR003808">
    <property type="entry name" value="Fe-S_metab-assoc_dom"/>
</dbReference>
<dbReference type="Gene3D" id="3.30.300.90">
    <property type="entry name" value="BolA-like"/>
    <property type="match status" value="1"/>
</dbReference>
<dbReference type="EMBL" id="OX465083">
    <property type="protein sequence ID" value="CAI9295388.1"/>
    <property type="molecule type" value="Genomic_DNA"/>
</dbReference>
<feature type="region of interest" description="Disordered" evidence="1">
    <location>
        <begin position="142"/>
        <end position="184"/>
    </location>
</feature>
<feature type="compositionally biased region" description="Basic and acidic residues" evidence="1">
    <location>
        <begin position="150"/>
        <end position="160"/>
    </location>
</feature>
<dbReference type="InterPro" id="IPR002634">
    <property type="entry name" value="BolA"/>
</dbReference>
<sequence length="327" mass="36792">MSFSSSVRLFFPKFPTSSPIFKSLIPPTFLLSPPKNLVPIKTITIQSIPTRLSPPNSTSPSSSDQNTLQPIEELPKKLQEIVNLFQSVQDPRAKYEQLLFYGKKLQPLEDQFKTNENKVIGCVSQGLAALLVQEAEKGIESSTQIQTPIKELESDSKIENPVENSNIDDGDSKSENPNGVLGSRGQRISEILKRELKPIELEVKDVSYQHAGHAGVRGSNGETHFNLKVVSKEFEGKSMPRHLIKMMKCILEMRHHSQKRKRQITTSHMNNFYFVLEISCSFMLASYTTPCNPDSVESLPYQQKYSPPDLLSNIFHVLTMISIVSMV</sequence>
<dbReference type="Pfam" id="PF01722">
    <property type="entry name" value="BolA"/>
    <property type="match status" value="1"/>
</dbReference>
<dbReference type="PANTHER" id="PTHR46230:SF3">
    <property type="entry name" value="SUFE-LIKE PROTEIN 1, CHLOROPLASTIC_MITOCHONDRIAL"/>
    <property type="match status" value="1"/>
</dbReference>
<feature type="region of interest" description="Disordered" evidence="1">
    <location>
        <begin position="49"/>
        <end position="68"/>
    </location>
</feature>
<keyword evidence="4" id="KW-1185">Reference proteome</keyword>
<dbReference type="AlphaFoldDB" id="A0AA35ZMH8"/>
<dbReference type="Pfam" id="PF02657">
    <property type="entry name" value="SufE"/>
    <property type="match status" value="1"/>
</dbReference>
<dbReference type="SUPFAM" id="SSF82649">
    <property type="entry name" value="SufE/NifU"/>
    <property type="match status" value="1"/>
</dbReference>
<dbReference type="InterPro" id="IPR036065">
    <property type="entry name" value="BolA-like_sf"/>
</dbReference>
<evidence type="ECO:0000256" key="1">
    <source>
        <dbReference type="SAM" id="MobiDB-lite"/>
    </source>
</evidence>